<evidence type="ECO:0000313" key="3">
    <source>
        <dbReference type="Proteomes" id="UP001054889"/>
    </source>
</evidence>
<keyword evidence="1" id="KW-1133">Transmembrane helix</keyword>
<keyword evidence="1" id="KW-0812">Transmembrane</keyword>
<comment type="caution">
    <text evidence="2">The sequence shown here is derived from an EMBL/GenBank/DDBJ whole genome shotgun (WGS) entry which is preliminary data.</text>
</comment>
<accession>A0AAV5FVF6</accession>
<name>A0AAV5FVF6_ELECO</name>
<protein>
    <submittedName>
        <fullName evidence="2">Uncharacterized protein</fullName>
    </submittedName>
</protein>
<evidence type="ECO:0000313" key="2">
    <source>
        <dbReference type="EMBL" id="GJN38722.1"/>
    </source>
</evidence>
<reference evidence="2" key="1">
    <citation type="journal article" date="2018" name="DNA Res.">
        <title>Multiple hybrid de novo genome assembly of finger millet, an orphan allotetraploid crop.</title>
        <authorList>
            <person name="Hatakeyama M."/>
            <person name="Aluri S."/>
            <person name="Balachadran M.T."/>
            <person name="Sivarajan S.R."/>
            <person name="Patrignani A."/>
            <person name="Gruter S."/>
            <person name="Poveda L."/>
            <person name="Shimizu-Inatsugi R."/>
            <person name="Baeten J."/>
            <person name="Francoijs K.J."/>
            <person name="Nataraja K.N."/>
            <person name="Reddy Y.A.N."/>
            <person name="Phadnis S."/>
            <person name="Ravikumar R.L."/>
            <person name="Schlapbach R."/>
            <person name="Sreeman S.M."/>
            <person name="Shimizu K.K."/>
        </authorList>
    </citation>
    <scope>NUCLEOTIDE SEQUENCE</scope>
</reference>
<sequence>MPINRTVDLHVHHQQPVPKLELTRTELGSRDNPKLSAASQRRAMASFAKTARLFVLLQITVFVVSAMVMTSSVCHGARDVG</sequence>
<reference evidence="2" key="2">
    <citation type="submission" date="2021-12" db="EMBL/GenBank/DDBJ databases">
        <title>Resequencing data analysis of finger millet.</title>
        <authorList>
            <person name="Hatakeyama M."/>
            <person name="Aluri S."/>
            <person name="Balachadran M.T."/>
            <person name="Sivarajan S.R."/>
            <person name="Poveda L."/>
            <person name="Shimizu-Inatsugi R."/>
            <person name="Schlapbach R."/>
            <person name="Sreeman S.M."/>
            <person name="Shimizu K.K."/>
        </authorList>
    </citation>
    <scope>NUCLEOTIDE SEQUENCE</scope>
</reference>
<proteinExistence type="predicted"/>
<dbReference type="AlphaFoldDB" id="A0AAV5FVF6"/>
<dbReference type="EMBL" id="BQKI01000097">
    <property type="protein sequence ID" value="GJN38722.1"/>
    <property type="molecule type" value="Genomic_DNA"/>
</dbReference>
<feature type="transmembrane region" description="Helical" evidence="1">
    <location>
        <begin position="51"/>
        <end position="69"/>
    </location>
</feature>
<dbReference type="Proteomes" id="UP001054889">
    <property type="component" value="Unassembled WGS sequence"/>
</dbReference>
<keyword evidence="1" id="KW-0472">Membrane</keyword>
<organism evidence="2 3">
    <name type="scientific">Eleusine coracana subsp. coracana</name>
    <dbReference type="NCBI Taxonomy" id="191504"/>
    <lineage>
        <taxon>Eukaryota</taxon>
        <taxon>Viridiplantae</taxon>
        <taxon>Streptophyta</taxon>
        <taxon>Embryophyta</taxon>
        <taxon>Tracheophyta</taxon>
        <taxon>Spermatophyta</taxon>
        <taxon>Magnoliopsida</taxon>
        <taxon>Liliopsida</taxon>
        <taxon>Poales</taxon>
        <taxon>Poaceae</taxon>
        <taxon>PACMAD clade</taxon>
        <taxon>Chloridoideae</taxon>
        <taxon>Cynodonteae</taxon>
        <taxon>Eleusininae</taxon>
        <taxon>Eleusine</taxon>
    </lineage>
</organism>
<gene>
    <name evidence="2" type="primary">gb27790</name>
    <name evidence="2" type="ORF">PR202_gb27790</name>
</gene>
<keyword evidence="3" id="KW-1185">Reference proteome</keyword>
<evidence type="ECO:0000256" key="1">
    <source>
        <dbReference type="SAM" id="Phobius"/>
    </source>
</evidence>